<dbReference type="STRING" id="890420.SAMN05216226_10692"/>
<keyword evidence="3" id="KW-1185">Reference proteome</keyword>
<evidence type="ECO:0000313" key="3">
    <source>
        <dbReference type="Proteomes" id="UP000198856"/>
    </source>
</evidence>
<dbReference type="Proteomes" id="UP000198856">
    <property type="component" value="Unassembled WGS sequence"/>
</dbReference>
<feature type="transmembrane region" description="Helical" evidence="1">
    <location>
        <begin position="6"/>
        <end position="28"/>
    </location>
</feature>
<sequence length="78" mass="8465">MASTEVATALITGISIGFAGISILASNIDLDRTHVKEVRFDIPIWTLEGTLFTGIYLILNIAFASSIYYLGSVEILSR</sequence>
<organism evidence="2 3">
    <name type="scientific">Halovenus aranensis</name>
    <dbReference type="NCBI Taxonomy" id="890420"/>
    <lineage>
        <taxon>Archaea</taxon>
        <taxon>Methanobacteriati</taxon>
        <taxon>Methanobacteriota</taxon>
        <taxon>Stenosarchaea group</taxon>
        <taxon>Halobacteria</taxon>
        <taxon>Halobacteriales</taxon>
        <taxon>Haloarculaceae</taxon>
        <taxon>Halovenus</taxon>
    </lineage>
</organism>
<evidence type="ECO:0000313" key="2">
    <source>
        <dbReference type="EMBL" id="SDJ62885.1"/>
    </source>
</evidence>
<keyword evidence="1" id="KW-0472">Membrane</keyword>
<dbReference type="RefSeq" id="WP_143414137.1">
    <property type="nucleotide sequence ID" value="NZ_FNFC01000006.1"/>
</dbReference>
<dbReference type="EMBL" id="FNFC01000006">
    <property type="protein sequence ID" value="SDJ62885.1"/>
    <property type="molecule type" value="Genomic_DNA"/>
</dbReference>
<evidence type="ECO:0000256" key="1">
    <source>
        <dbReference type="SAM" id="Phobius"/>
    </source>
</evidence>
<protein>
    <submittedName>
        <fullName evidence="2">Uncharacterized protein</fullName>
    </submittedName>
</protein>
<keyword evidence="1" id="KW-0812">Transmembrane</keyword>
<feature type="transmembrane region" description="Helical" evidence="1">
    <location>
        <begin position="49"/>
        <end position="70"/>
    </location>
</feature>
<reference evidence="2 3" key="1">
    <citation type="submission" date="2016-10" db="EMBL/GenBank/DDBJ databases">
        <authorList>
            <person name="de Groot N.N."/>
        </authorList>
    </citation>
    <scope>NUCLEOTIDE SEQUENCE [LARGE SCALE GENOMIC DNA]</scope>
    <source>
        <strain evidence="2 3">IBRC-M10015</strain>
    </source>
</reference>
<accession>A0A1G8VC21</accession>
<proteinExistence type="predicted"/>
<gene>
    <name evidence="2" type="ORF">SAMN05216226_10692</name>
</gene>
<keyword evidence="1" id="KW-1133">Transmembrane helix</keyword>
<name>A0A1G8VC21_9EURY</name>
<dbReference type="AlphaFoldDB" id="A0A1G8VC21"/>